<dbReference type="Gene3D" id="3.40.50.80">
    <property type="entry name" value="Nucleotide-binding domain of ferredoxin-NADP reductase (FNR) module"/>
    <property type="match status" value="1"/>
</dbReference>
<keyword evidence="3" id="KW-0813">Transport</keyword>
<keyword evidence="4 9" id="KW-0812">Transmembrane</keyword>
<dbReference type="InterPro" id="IPR013130">
    <property type="entry name" value="Fe3_Rdtase_TM_dom"/>
</dbReference>
<keyword evidence="6" id="KW-0560">Oxidoreductase</keyword>
<feature type="transmembrane region" description="Helical" evidence="9">
    <location>
        <begin position="235"/>
        <end position="254"/>
    </location>
</feature>
<proteinExistence type="inferred from homology"/>
<organism evidence="11 12">
    <name type="scientific">Aspergillus nanangensis</name>
    <dbReference type="NCBI Taxonomy" id="2582783"/>
    <lineage>
        <taxon>Eukaryota</taxon>
        <taxon>Fungi</taxon>
        <taxon>Dikarya</taxon>
        <taxon>Ascomycota</taxon>
        <taxon>Pezizomycotina</taxon>
        <taxon>Eurotiomycetes</taxon>
        <taxon>Eurotiomycetidae</taxon>
        <taxon>Eurotiales</taxon>
        <taxon>Aspergillaceae</taxon>
        <taxon>Aspergillus</taxon>
        <taxon>Aspergillus subgen. Circumdati</taxon>
    </lineage>
</organism>
<dbReference type="SFLD" id="SFLDG01168">
    <property type="entry name" value="Ferric_reductase_subgroup_(FRE"/>
    <property type="match status" value="1"/>
</dbReference>
<dbReference type="Pfam" id="PF01794">
    <property type="entry name" value="Ferric_reduct"/>
    <property type="match status" value="1"/>
</dbReference>
<dbReference type="GO" id="GO:0015677">
    <property type="term" value="P:copper ion import"/>
    <property type="evidence" value="ECO:0007669"/>
    <property type="project" value="TreeGrafter"/>
</dbReference>
<dbReference type="InterPro" id="IPR051410">
    <property type="entry name" value="Ferric/Cupric_Reductase"/>
</dbReference>
<dbReference type="PROSITE" id="PS51384">
    <property type="entry name" value="FAD_FR"/>
    <property type="match status" value="1"/>
</dbReference>
<dbReference type="Gene3D" id="2.40.30.10">
    <property type="entry name" value="Translation factors"/>
    <property type="match status" value="1"/>
</dbReference>
<sequence>MPWPYHLVKLSKEQKHERRILLDRYGFYAQLSVLIPIVAYQSYALSRWAFLRYVRPRGVYAAVSDSSNRNAHTRTSSQLATQKWRSVLWWLDDEVAPGWGLRQHWIAGAAWCLWMLFLCIHKTGDDYLHVTKRFGIIAAAQLPLHYMLAMKWRYSPLVFLFNTSHERLNPWHRLSGRLITVFLCLHGAWYMNYYIQTESLHKLQSREVVIGLLAVALWAILTSASLGIVRRWSYRVFYSLHIAIGVAILPVLFFHVSHLRLYVIEALCIFLIDRICRKIDTFRGNVTITRIPQTNLLKLQIAVPESKISRFQAAPGQHIYLSIPVNNTQRTKSLSSLHRFISNPFSVADVSGRNVTLVVRARAGPMTRALDALAESPKAHVSIEGPLGGSRRFPNLGVDFDRVLLVAGGVGGTFAVPIYLDLREQLESEAKGLERLGLVWAARSAAEANWAVELEGADELGRDENVQFYVTRGSSRTRRLNERYGSEDEGALEMDELEVSPGDGIGTGEPGRPDLGQVVDNVFGHGDQERVAVLFCGPSGMARQLRRHVGQWVQRGRDVWWYEERFGW</sequence>
<evidence type="ECO:0000256" key="2">
    <source>
        <dbReference type="ARBA" id="ARBA00006278"/>
    </source>
</evidence>
<dbReference type="PANTHER" id="PTHR32361">
    <property type="entry name" value="FERRIC/CUPRIC REDUCTASE TRANSMEMBRANE COMPONENT"/>
    <property type="match status" value="1"/>
</dbReference>
<dbReference type="GO" id="GO:0006826">
    <property type="term" value="P:iron ion transport"/>
    <property type="evidence" value="ECO:0007669"/>
    <property type="project" value="TreeGrafter"/>
</dbReference>
<evidence type="ECO:0000256" key="8">
    <source>
        <dbReference type="ARBA" id="ARBA00023136"/>
    </source>
</evidence>
<dbReference type="Pfam" id="PF08030">
    <property type="entry name" value="NAD_binding_6"/>
    <property type="match status" value="1"/>
</dbReference>
<keyword evidence="7" id="KW-0406">Ion transport</keyword>
<gene>
    <name evidence="11" type="ORF">FE257_009741</name>
</gene>
<feature type="transmembrane region" description="Helical" evidence="9">
    <location>
        <begin position="207"/>
        <end position="229"/>
    </location>
</feature>
<dbReference type="SUPFAM" id="SSF63380">
    <property type="entry name" value="Riboflavin synthase domain-like"/>
    <property type="match status" value="1"/>
</dbReference>
<dbReference type="CDD" id="cd06186">
    <property type="entry name" value="NOX_Duox_like_FAD_NADP"/>
    <property type="match status" value="1"/>
</dbReference>
<dbReference type="SUPFAM" id="SSF52343">
    <property type="entry name" value="Ferredoxin reductase-like, C-terminal NADP-linked domain"/>
    <property type="match status" value="1"/>
</dbReference>
<evidence type="ECO:0000256" key="7">
    <source>
        <dbReference type="ARBA" id="ARBA00023065"/>
    </source>
</evidence>
<accession>A0AAD4CK17</accession>
<dbReference type="PANTHER" id="PTHR32361:SF28">
    <property type="entry name" value="FRP1P"/>
    <property type="match status" value="1"/>
</dbReference>
<reference evidence="11" key="1">
    <citation type="journal article" date="2019" name="Beilstein J. Org. Chem.">
        <title>Nanangenines: drimane sesquiterpenoids as the dominant metabolite cohort of a novel Australian fungus, Aspergillus nanangensis.</title>
        <authorList>
            <person name="Lacey H.J."/>
            <person name="Gilchrist C.L.M."/>
            <person name="Crombie A."/>
            <person name="Kalaitzis J.A."/>
            <person name="Vuong D."/>
            <person name="Rutledge P.J."/>
            <person name="Turner P."/>
            <person name="Pitt J.I."/>
            <person name="Lacey E."/>
            <person name="Chooi Y.H."/>
            <person name="Piggott A.M."/>
        </authorList>
    </citation>
    <scope>NUCLEOTIDE SEQUENCE</scope>
    <source>
        <strain evidence="11">MST-FP2251</strain>
    </source>
</reference>
<evidence type="ECO:0000256" key="1">
    <source>
        <dbReference type="ARBA" id="ARBA00004141"/>
    </source>
</evidence>
<dbReference type="AlphaFoldDB" id="A0AAD4CK17"/>
<name>A0AAD4CK17_ASPNN</name>
<keyword evidence="8 9" id="KW-0472">Membrane</keyword>
<feature type="transmembrane region" description="Helical" evidence="9">
    <location>
        <begin position="174"/>
        <end position="195"/>
    </location>
</feature>
<comment type="caution">
    <text evidence="11">The sequence shown here is derived from an EMBL/GenBank/DDBJ whole genome shotgun (WGS) entry which is preliminary data.</text>
</comment>
<keyword evidence="12" id="KW-1185">Reference proteome</keyword>
<dbReference type="InterPro" id="IPR013121">
    <property type="entry name" value="Fe_red_NAD-bd_6"/>
</dbReference>
<comment type="subcellular location">
    <subcellularLocation>
        <location evidence="1">Membrane</location>
        <topology evidence="1">Multi-pass membrane protein</topology>
    </subcellularLocation>
</comment>
<evidence type="ECO:0000256" key="4">
    <source>
        <dbReference type="ARBA" id="ARBA00022692"/>
    </source>
</evidence>
<dbReference type="InterPro" id="IPR017927">
    <property type="entry name" value="FAD-bd_FR_type"/>
</dbReference>
<feature type="domain" description="FAD-binding FR-type" evidence="10">
    <location>
        <begin position="275"/>
        <end position="393"/>
    </location>
</feature>
<dbReference type="GO" id="GO:0000293">
    <property type="term" value="F:ferric-chelate reductase activity"/>
    <property type="evidence" value="ECO:0007669"/>
    <property type="project" value="TreeGrafter"/>
</dbReference>
<dbReference type="GO" id="GO:0006879">
    <property type="term" value="P:intracellular iron ion homeostasis"/>
    <property type="evidence" value="ECO:0007669"/>
    <property type="project" value="TreeGrafter"/>
</dbReference>
<comment type="similarity">
    <text evidence="2">Belongs to the ferric reductase (FRE) family.</text>
</comment>
<evidence type="ECO:0000313" key="11">
    <source>
        <dbReference type="EMBL" id="KAF9887648.1"/>
    </source>
</evidence>
<dbReference type="InterPro" id="IPR017938">
    <property type="entry name" value="Riboflavin_synthase-like_b-brl"/>
</dbReference>
<evidence type="ECO:0000259" key="10">
    <source>
        <dbReference type="PROSITE" id="PS51384"/>
    </source>
</evidence>
<evidence type="ECO:0000256" key="3">
    <source>
        <dbReference type="ARBA" id="ARBA00022448"/>
    </source>
</evidence>
<evidence type="ECO:0000256" key="5">
    <source>
        <dbReference type="ARBA" id="ARBA00022989"/>
    </source>
</evidence>
<evidence type="ECO:0000256" key="9">
    <source>
        <dbReference type="SAM" id="Phobius"/>
    </source>
</evidence>
<protein>
    <recommendedName>
        <fullName evidence="10">FAD-binding FR-type domain-containing protein</fullName>
    </recommendedName>
</protein>
<dbReference type="GO" id="GO:0005886">
    <property type="term" value="C:plasma membrane"/>
    <property type="evidence" value="ECO:0007669"/>
    <property type="project" value="TreeGrafter"/>
</dbReference>
<evidence type="ECO:0000256" key="6">
    <source>
        <dbReference type="ARBA" id="ARBA00023002"/>
    </source>
</evidence>
<dbReference type="SFLD" id="SFLDS00052">
    <property type="entry name" value="Ferric_Reductase_Domain"/>
    <property type="match status" value="1"/>
</dbReference>
<reference evidence="11" key="2">
    <citation type="submission" date="2020-02" db="EMBL/GenBank/DDBJ databases">
        <authorList>
            <person name="Gilchrist C.L.M."/>
            <person name="Chooi Y.-H."/>
        </authorList>
    </citation>
    <scope>NUCLEOTIDE SEQUENCE</scope>
    <source>
        <strain evidence="11">MST-FP2251</strain>
    </source>
</reference>
<dbReference type="EMBL" id="VCAU01000058">
    <property type="protein sequence ID" value="KAF9887648.1"/>
    <property type="molecule type" value="Genomic_DNA"/>
</dbReference>
<dbReference type="InterPro" id="IPR039261">
    <property type="entry name" value="FNR_nucleotide-bd"/>
</dbReference>
<feature type="transmembrane region" description="Helical" evidence="9">
    <location>
        <begin position="25"/>
        <end position="43"/>
    </location>
</feature>
<dbReference type="Proteomes" id="UP001194746">
    <property type="component" value="Unassembled WGS sequence"/>
</dbReference>
<keyword evidence="5 9" id="KW-1133">Transmembrane helix</keyword>
<evidence type="ECO:0000313" key="12">
    <source>
        <dbReference type="Proteomes" id="UP001194746"/>
    </source>
</evidence>